<keyword evidence="2" id="KW-1185">Reference proteome</keyword>
<dbReference type="EMBL" id="FRBX01000001">
    <property type="protein sequence ID" value="SHL46972.1"/>
    <property type="molecule type" value="Genomic_DNA"/>
</dbReference>
<comment type="caution">
    <text evidence="1">The sequence shown here is derived from an EMBL/GenBank/DDBJ whole genome shotgun (WGS) entry which is preliminary data.</text>
</comment>
<sequence length="228" mass="27370">MKTPKSINRYFYKSRILNMKYFSLIIALLLFSCEEKKDVLLPKSNISIVKNVEDLSPIYIFLKIEEKDTIAEVNRKNSIISTNWIFNIDKRLPLRLVIPEVIKLQEKKRVEKAHKNEKAENYYSYADSVGKNLAFLPFTKVYYKMEKPNKENFVFRFRKGKKEVLMGNKEIKISEILQRFYSIKFERVPDVVFLFDKNMSYEEYIQHKILLQKYVSYNLDKLPVEFIF</sequence>
<evidence type="ECO:0000313" key="1">
    <source>
        <dbReference type="EMBL" id="SHL46972.1"/>
    </source>
</evidence>
<protein>
    <recommendedName>
        <fullName evidence="3">Lipoprotein</fullName>
    </recommendedName>
</protein>
<reference evidence="1 2" key="1">
    <citation type="submission" date="2016-11" db="EMBL/GenBank/DDBJ databases">
        <authorList>
            <person name="Varghese N."/>
            <person name="Submissions S."/>
        </authorList>
    </citation>
    <scope>NUCLEOTIDE SEQUENCE [LARGE SCALE GENOMIC DNA]</scope>
    <source>
        <strain evidence="1 2">DSM 6368</strain>
    </source>
</reference>
<dbReference type="PROSITE" id="PS51257">
    <property type="entry name" value="PROKAR_LIPOPROTEIN"/>
    <property type="match status" value="1"/>
</dbReference>
<evidence type="ECO:0008006" key="3">
    <source>
        <dbReference type="Google" id="ProtNLM"/>
    </source>
</evidence>
<organism evidence="1 2">
    <name type="scientific">Flavobacterium pectinovorum</name>
    <dbReference type="NCBI Taxonomy" id="29533"/>
    <lineage>
        <taxon>Bacteria</taxon>
        <taxon>Pseudomonadati</taxon>
        <taxon>Bacteroidota</taxon>
        <taxon>Flavobacteriia</taxon>
        <taxon>Flavobacteriales</taxon>
        <taxon>Flavobacteriaceae</taxon>
        <taxon>Flavobacterium</taxon>
    </lineage>
</organism>
<dbReference type="Proteomes" id="UP000184216">
    <property type="component" value="Unassembled WGS sequence"/>
</dbReference>
<accession>A0ABY1IZB3</accession>
<proteinExistence type="predicted"/>
<name>A0ABY1IZB3_9FLAO</name>
<gene>
    <name evidence="1" type="ORF">SAMN05444387_0681</name>
</gene>
<evidence type="ECO:0000313" key="2">
    <source>
        <dbReference type="Proteomes" id="UP000184216"/>
    </source>
</evidence>